<protein>
    <submittedName>
        <fullName evidence="1">Uncharacterized protein</fullName>
    </submittedName>
</protein>
<gene>
    <name evidence="1" type="ORF">BZL29_8551</name>
</gene>
<name>A0A1V3W9G8_MYCKA</name>
<evidence type="ECO:0000313" key="2">
    <source>
        <dbReference type="Proteomes" id="UP000188532"/>
    </source>
</evidence>
<organism evidence="1 2">
    <name type="scientific">Mycobacterium kansasii</name>
    <dbReference type="NCBI Taxonomy" id="1768"/>
    <lineage>
        <taxon>Bacteria</taxon>
        <taxon>Bacillati</taxon>
        <taxon>Actinomycetota</taxon>
        <taxon>Actinomycetes</taxon>
        <taxon>Mycobacteriales</taxon>
        <taxon>Mycobacteriaceae</taxon>
        <taxon>Mycobacterium</taxon>
    </lineage>
</organism>
<dbReference type="AlphaFoldDB" id="A0A1V3W9G8"/>
<sequence>MIGNRCGLTGVRSPWFSGETPARRATVVAVWAGESRRRCYTDPVNT</sequence>
<evidence type="ECO:0000313" key="1">
    <source>
        <dbReference type="EMBL" id="OOK63388.1"/>
    </source>
</evidence>
<accession>A0A1V3W9G8</accession>
<comment type="caution">
    <text evidence="1">The sequence shown here is derived from an EMBL/GenBank/DDBJ whole genome shotgun (WGS) entry which is preliminary data.</text>
</comment>
<dbReference type="Proteomes" id="UP000188532">
    <property type="component" value="Unassembled WGS sequence"/>
</dbReference>
<reference evidence="1 2" key="1">
    <citation type="submission" date="2017-02" db="EMBL/GenBank/DDBJ databases">
        <title>Complete genome sequences of Mycobacterium kansasii strains isolated from rhesus macaques.</title>
        <authorList>
            <person name="Panda A."/>
            <person name="Nagaraj S."/>
            <person name="Zhao X."/>
            <person name="Tettelin H."/>
            <person name="Detolla L.J."/>
        </authorList>
    </citation>
    <scope>NUCLEOTIDE SEQUENCE [LARGE SCALE GENOMIC DNA]</scope>
    <source>
        <strain evidence="1 2">11-3469</strain>
    </source>
</reference>
<dbReference type="EMBL" id="MVBN01000020">
    <property type="protein sequence ID" value="OOK63388.1"/>
    <property type="molecule type" value="Genomic_DNA"/>
</dbReference>
<proteinExistence type="predicted"/>